<reference evidence="2" key="1">
    <citation type="submission" date="2022-11" db="UniProtKB">
        <authorList>
            <consortium name="WormBaseParasite"/>
        </authorList>
    </citation>
    <scope>IDENTIFICATION</scope>
</reference>
<accession>A0A914RVT0</accession>
<dbReference type="Proteomes" id="UP000887564">
    <property type="component" value="Unplaced"/>
</dbReference>
<protein>
    <submittedName>
        <fullName evidence="2">Uncharacterized protein</fullName>
    </submittedName>
</protein>
<evidence type="ECO:0000313" key="2">
    <source>
        <dbReference type="WBParaSite" id="PEQ_0001033201-mRNA-1"/>
    </source>
</evidence>
<proteinExistence type="predicted"/>
<name>A0A914RVT0_PAREQ</name>
<organism evidence="1 2">
    <name type="scientific">Parascaris equorum</name>
    <name type="common">Equine roundworm</name>
    <dbReference type="NCBI Taxonomy" id="6256"/>
    <lineage>
        <taxon>Eukaryota</taxon>
        <taxon>Metazoa</taxon>
        <taxon>Ecdysozoa</taxon>
        <taxon>Nematoda</taxon>
        <taxon>Chromadorea</taxon>
        <taxon>Rhabditida</taxon>
        <taxon>Spirurina</taxon>
        <taxon>Ascaridomorpha</taxon>
        <taxon>Ascaridoidea</taxon>
        <taxon>Ascarididae</taxon>
        <taxon>Parascaris</taxon>
    </lineage>
</organism>
<dbReference type="WBParaSite" id="PEQ_0001033201-mRNA-1">
    <property type="protein sequence ID" value="PEQ_0001033201-mRNA-1"/>
    <property type="gene ID" value="PEQ_0001033201"/>
</dbReference>
<keyword evidence="1" id="KW-1185">Reference proteome</keyword>
<sequence length="255" mass="29340">MRSASLVDVKTFKLDTFRIFEGVDINQVNKLEILPSDEDPKERTPRPQRFQDAFRSIITTPKPQTFQRIRPAKPFQPRPIEQSRFVQQPRLIPQPQQIQRVFMQTRPMQQQFQQSNQQSRQHITHVIAVTNVATVPPVAMNALPQPPRAVVPVFATIAPQPQVGFQTGFQQPIQRSIAPVAQQSGRMNTIWESTVDERAAFVECRSERALWTSLSRKTKTKKLHPGAKQAYMIERHRITAILDPTKQRHKALNTD</sequence>
<dbReference type="AlphaFoldDB" id="A0A914RVT0"/>
<evidence type="ECO:0000313" key="1">
    <source>
        <dbReference type="Proteomes" id="UP000887564"/>
    </source>
</evidence>